<name>A0ABQ2WF78_9ALTE</name>
<keyword evidence="1" id="KW-1133">Transmembrane helix</keyword>
<dbReference type="Gene3D" id="3.50.50.60">
    <property type="entry name" value="FAD/NAD(P)-binding domain"/>
    <property type="match status" value="1"/>
</dbReference>
<keyword evidence="1" id="KW-0812">Transmembrane</keyword>
<gene>
    <name evidence="2" type="ORF">GCM10008111_05710</name>
</gene>
<keyword evidence="3" id="KW-1185">Reference proteome</keyword>
<dbReference type="EMBL" id="BMYR01000002">
    <property type="protein sequence ID" value="GGW52528.1"/>
    <property type="molecule type" value="Genomic_DNA"/>
</dbReference>
<proteinExistence type="predicted"/>
<evidence type="ECO:0000313" key="3">
    <source>
        <dbReference type="Proteomes" id="UP000634667"/>
    </source>
</evidence>
<evidence type="ECO:0000313" key="2">
    <source>
        <dbReference type="EMBL" id="GGW52528.1"/>
    </source>
</evidence>
<dbReference type="InterPro" id="IPR036188">
    <property type="entry name" value="FAD/NAD-bd_sf"/>
</dbReference>
<keyword evidence="1" id="KW-0472">Membrane</keyword>
<sequence length="472" mass="51258">MRALNPVVVIGSGVWLELACAWIAAPLRRFGMRVVAVVLPSDPAESRSTQFGPALTALCEHLACTPLSLIQQAQGHVSLGCHYEFAARQGFIPYGFYGLQAEASEFEQVVLRCLRESPALANTISIDALSVAAQAALQQKFAIAPNTRPDLQQALAFGGQMDSVALAACLHQHNLAAGVTYHACASLVCVRNTHGIAETIKTDNGYEQPVHFLIDCRRSSDVSSHATAATPALQQPFALRLWADSRPEPLSPYSSAIQLSGSWVVKHRLADREHWQCLLQPPATVALVLAELQQKTGIADWQQVRFPVPKGMDNPWQGNVLRCGEAAAVLDQPLYDGVSALSFMLPLWLALLPGQAMRPAAASLFNTQWQLFQQEVHMYLQCHTEPLATAQGQLFARAGRLLPAETDAILPAQWFGLLVGLGLRPALPSMLLATRSTTELFSAVHQIQHSIARLVSGMPSYTDFLALTRNAV</sequence>
<dbReference type="Pfam" id="PF04820">
    <property type="entry name" value="Trp_halogenase"/>
    <property type="match status" value="1"/>
</dbReference>
<evidence type="ECO:0008006" key="4">
    <source>
        <dbReference type="Google" id="ProtNLM"/>
    </source>
</evidence>
<comment type="caution">
    <text evidence="2">The sequence shown here is derived from an EMBL/GenBank/DDBJ whole genome shotgun (WGS) entry which is preliminary data.</text>
</comment>
<reference evidence="3" key="1">
    <citation type="journal article" date="2019" name="Int. J. Syst. Evol. Microbiol.">
        <title>The Global Catalogue of Microorganisms (GCM) 10K type strain sequencing project: providing services to taxonomists for standard genome sequencing and annotation.</title>
        <authorList>
            <consortium name="The Broad Institute Genomics Platform"/>
            <consortium name="The Broad Institute Genome Sequencing Center for Infectious Disease"/>
            <person name="Wu L."/>
            <person name="Ma J."/>
        </authorList>
    </citation>
    <scope>NUCLEOTIDE SEQUENCE [LARGE SCALE GENOMIC DNA]</scope>
    <source>
        <strain evidence="3">KCTC 23723</strain>
    </source>
</reference>
<organism evidence="2 3">
    <name type="scientific">Alishewanella tabrizica</name>
    <dbReference type="NCBI Taxonomy" id="671278"/>
    <lineage>
        <taxon>Bacteria</taxon>
        <taxon>Pseudomonadati</taxon>
        <taxon>Pseudomonadota</taxon>
        <taxon>Gammaproteobacteria</taxon>
        <taxon>Alteromonadales</taxon>
        <taxon>Alteromonadaceae</taxon>
        <taxon>Alishewanella</taxon>
    </lineage>
</organism>
<dbReference type="Proteomes" id="UP000634667">
    <property type="component" value="Unassembled WGS sequence"/>
</dbReference>
<dbReference type="InterPro" id="IPR006905">
    <property type="entry name" value="Flavin_halogenase"/>
</dbReference>
<evidence type="ECO:0000256" key="1">
    <source>
        <dbReference type="SAM" id="Phobius"/>
    </source>
</evidence>
<dbReference type="RefSeq" id="WP_189480310.1">
    <property type="nucleotide sequence ID" value="NZ_BMYR01000002.1"/>
</dbReference>
<protein>
    <recommendedName>
        <fullName evidence="4">Tryptophan halogenase</fullName>
    </recommendedName>
</protein>
<feature type="transmembrane region" description="Helical" evidence="1">
    <location>
        <begin position="6"/>
        <end position="25"/>
    </location>
</feature>
<accession>A0ABQ2WF78</accession>